<gene>
    <name evidence="2" type="ORF">CYCCA115_LOCUS12396</name>
</gene>
<evidence type="ECO:0000256" key="1">
    <source>
        <dbReference type="SAM" id="MobiDB-lite"/>
    </source>
</evidence>
<organism evidence="2 3">
    <name type="scientific">Cylindrotheca closterium</name>
    <dbReference type="NCBI Taxonomy" id="2856"/>
    <lineage>
        <taxon>Eukaryota</taxon>
        <taxon>Sar</taxon>
        <taxon>Stramenopiles</taxon>
        <taxon>Ochrophyta</taxon>
        <taxon>Bacillariophyta</taxon>
        <taxon>Bacillariophyceae</taxon>
        <taxon>Bacillariophycidae</taxon>
        <taxon>Bacillariales</taxon>
        <taxon>Bacillariaceae</taxon>
        <taxon>Cylindrotheca</taxon>
    </lineage>
</organism>
<reference evidence="2" key="1">
    <citation type="submission" date="2023-08" db="EMBL/GenBank/DDBJ databases">
        <authorList>
            <person name="Audoor S."/>
            <person name="Bilcke G."/>
        </authorList>
    </citation>
    <scope>NUCLEOTIDE SEQUENCE</scope>
</reference>
<feature type="compositionally biased region" description="Acidic residues" evidence="1">
    <location>
        <begin position="16"/>
        <end position="25"/>
    </location>
</feature>
<evidence type="ECO:0000313" key="3">
    <source>
        <dbReference type="Proteomes" id="UP001295423"/>
    </source>
</evidence>
<sequence length="282" mass="32756">MSRQRQQQQGQQEQQEQQEEQDEQQEQMPARPEQRNQVHDQARQDVQQDGLQVQNFLEFTPRQQHAWLRARCDWCFAVADHFQPMTYTTVEIAINMLCDYMMHSGRLHELPMGHVLRCSTAASLRIAMLLNEGNYMTLQQLIQIGQHRFIEDEIFESVFHIYQCLGQDILSPETIESHAYNYLVFLESDGNGSIADLWQPLRRLVRLASRDLLFLQYPAQKVGLAAVVVALRINNANGWETRTMALLRALNIEEYSTEAAIVSEIGSRLLALHHRYTNADEM</sequence>
<name>A0AAD2FQV8_9STRA</name>
<dbReference type="SUPFAM" id="SSF47954">
    <property type="entry name" value="Cyclin-like"/>
    <property type="match status" value="1"/>
</dbReference>
<proteinExistence type="predicted"/>
<accession>A0AAD2FQV8</accession>
<protein>
    <submittedName>
        <fullName evidence="2">Uncharacterized protein</fullName>
    </submittedName>
</protein>
<evidence type="ECO:0000313" key="2">
    <source>
        <dbReference type="EMBL" id="CAJ1950049.1"/>
    </source>
</evidence>
<dbReference type="InterPro" id="IPR036915">
    <property type="entry name" value="Cyclin-like_sf"/>
</dbReference>
<feature type="compositionally biased region" description="Low complexity" evidence="1">
    <location>
        <begin position="1"/>
        <end position="15"/>
    </location>
</feature>
<feature type="region of interest" description="Disordered" evidence="1">
    <location>
        <begin position="1"/>
        <end position="45"/>
    </location>
</feature>
<dbReference type="Proteomes" id="UP001295423">
    <property type="component" value="Unassembled WGS sequence"/>
</dbReference>
<keyword evidence="3" id="KW-1185">Reference proteome</keyword>
<feature type="compositionally biased region" description="Basic and acidic residues" evidence="1">
    <location>
        <begin position="32"/>
        <end position="43"/>
    </location>
</feature>
<dbReference type="Gene3D" id="1.10.472.10">
    <property type="entry name" value="Cyclin-like"/>
    <property type="match status" value="1"/>
</dbReference>
<dbReference type="AlphaFoldDB" id="A0AAD2FQV8"/>
<dbReference type="EMBL" id="CAKOGP040001759">
    <property type="protein sequence ID" value="CAJ1950049.1"/>
    <property type="molecule type" value="Genomic_DNA"/>
</dbReference>
<comment type="caution">
    <text evidence="2">The sequence shown here is derived from an EMBL/GenBank/DDBJ whole genome shotgun (WGS) entry which is preliminary data.</text>
</comment>